<organism evidence="7 8">
    <name type="scientific">Sphenostylis stenocarpa</name>
    <dbReference type="NCBI Taxonomy" id="92480"/>
    <lineage>
        <taxon>Eukaryota</taxon>
        <taxon>Viridiplantae</taxon>
        <taxon>Streptophyta</taxon>
        <taxon>Embryophyta</taxon>
        <taxon>Tracheophyta</taxon>
        <taxon>Spermatophyta</taxon>
        <taxon>Magnoliopsida</taxon>
        <taxon>eudicotyledons</taxon>
        <taxon>Gunneridae</taxon>
        <taxon>Pentapetalae</taxon>
        <taxon>rosids</taxon>
        <taxon>fabids</taxon>
        <taxon>Fabales</taxon>
        <taxon>Fabaceae</taxon>
        <taxon>Papilionoideae</taxon>
        <taxon>50 kb inversion clade</taxon>
        <taxon>NPAAA clade</taxon>
        <taxon>indigoferoid/millettioid clade</taxon>
        <taxon>Phaseoleae</taxon>
        <taxon>Sphenostylis</taxon>
    </lineage>
</organism>
<comment type="similarity">
    <text evidence="2">Belongs to the EARLY FLOWERING 4 family.</text>
</comment>
<keyword evidence="3" id="KW-0090">Biological rhythms</keyword>
<dbReference type="GO" id="GO:0048511">
    <property type="term" value="P:rhythmic process"/>
    <property type="evidence" value="ECO:0007669"/>
    <property type="project" value="UniProtKB-KW"/>
</dbReference>
<dbReference type="AlphaFoldDB" id="A0AA86S2F1"/>
<gene>
    <name evidence="7" type="ORF">AYBTSS11_LOCUS2158</name>
</gene>
<reference evidence="7" key="1">
    <citation type="submission" date="2023-10" db="EMBL/GenBank/DDBJ databases">
        <authorList>
            <person name="Domelevo Entfellner J.-B."/>
        </authorList>
    </citation>
    <scope>NUCLEOTIDE SEQUENCE</scope>
</reference>
<evidence type="ECO:0000256" key="5">
    <source>
        <dbReference type="SAM" id="MobiDB-lite"/>
    </source>
</evidence>
<evidence type="ECO:0000313" key="7">
    <source>
        <dbReference type="EMBL" id="CAJ1860460.1"/>
    </source>
</evidence>
<keyword evidence="8" id="KW-1185">Reference proteome</keyword>
<evidence type="ECO:0000256" key="2">
    <source>
        <dbReference type="ARBA" id="ARBA00009514"/>
    </source>
</evidence>
<dbReference type="InterPro" id="IPR009741">
    <property type="entry name" value="EARLY_FLOWERING_4_dom"/>
</dbReference>
<dbReference type="PANTHER" id="PTHR33469">
    <property type="entry name" value="PROTEIN ELF4-LIKE 4"/>
    <property type="match status" value="1"/>
</dbReference>
<name>A0AA86S2F1_9FABA</name>
<feature type="compositionally biased region" description="Basic residues" evidence="5">
    <location>
        <begin position="58"/>
        <end position="71"/>
    </location>
</feature>
<dbReference type="InterPro" id="IPR040462">
    <property type="entry name" value="EARLY_FLOWERING_4"/>
</dbReference>
<evidence type="ECO:0000256" key="3">
    <source>
        <dbReference type="ARBA" id="ARBA00023108"/>
    </source>
</evidence>
<keyword evidence="4" id="KW-0539">Nucleus</keyword>
<feature type="region of interest" description="Disordered" evidence="5">
    <location>
        <begin position="46"/>
        <end position="98"/>
    </location>
</feature>
<evidence type="ECO:0000256" key="1">
    <source>
        <dbReference type="ARBA" id="ARBA00004123"/>
    </source>
</evidence>
<dbReference type="EMBL" id="OY731398">
    <property type="protein sequence ID" value="CAJ1860460.1"/>
    <property type="molecule type" value="Genomic_DNA"/>
</dbReference>
<sequence length="179" mass="20102">MSDFLQYIQIAKGGSYFTKYFQCLTKQDIVESSLCVSCTAHNSSFSAADATMEDPSSHRRSKKHHRRHNGHHPAATTTTVSTTTGESDGEVEEAEDGDPEVWATLNKGFRQVQSVLDRNRLLIQQVNENQQSRMHNNMVKNVSLIQELNGNISKVVSLYSDLNSNFTNVCQHRSKNPSK</sequence>
<evidence type="ECO:0000313" key="8">
    <source>
        <dbReference type="Proteomes" id="UP001189624"/>
    </source>
</evidence>
<dbReference type="GO" id="GO:0009649">
    <property type="term" value="P:entrainment of circadian clock"/>
    <property type="evidence" value="ECO:0007669"/>
    <property type="project" value="TreeGrafter"/>
</dbReference>
<feature type="domain" description="Protein EARLY FLOWERING 4" evidence="6">
    <location>
        <begin position="97"/>
        <end position="176"/>
    </location>
</feature>
<dbReference type="GO" id="GO:0005634">
    <property type="term" value="C:nucleus"/>
    <property type="evidence" value="ECO:0007669"/>
    <property type="project" value="UniProtKB-SubCell"/>
</dbReference>
<dbReference type="PANTHER" id="PTHR33469:SF5">
    <property type="entry name" value="PROTEIN EARLY FLOWERING 4"/>
    <property type="match status" value="1"/>
</dbReference>
<dbReference type="Gramene" id="rna-AYBTSS11_LOCUS2158">
    <property type="protein sequence ID" value="CAJ1860460.1"/>
    <property type="gene ID" value="gene-AYBTSS11_LOCUS2158"/>
</dbReference>
<dbReference type="GO" id="GO:0042753">
    <property type="term" value="P:positive regulation of circadian rhythm"/>
    <property type="evidence" value="ECO:0007669"/>
    <property type="project" value="InterPro"/>
</dbReference>
<evidence type="ECO:0000256" key="4">
    <source>
        <dbReference type="ARBA" id="ARBA00023242"/>
    </source>
</evidence>
<comment type="subcellular location">
    <subcellularLocation>
        <location evidence="1">Nucleus</location>
    </subcellularLocation>
</comment>
<dbReference type="Pfam" id="PF07011">
    <property type="entry name" value="Elf4"/>
    <property type="match status" value="1"/>
</dbReference>
<evidence type="ECO:0000259" key="6">
    <source>
        <dbReference type="Pfam" id="PF07011"/>
    </source>
</evidence>
<feature type="compositionally biased region" description="Acidic residues" evidence="5">
    <location>
        <begin position="87"/>
        <end position="98"/>
    </location>
</feature>
<protein>
    <recommendedName>
        <fullName evidence="6">Protein EARLY FLOWERING 4 domain-containing protein</fullName>
    </recommendedName>
</protein>
<accession>A0AA86S2F1</accession>
<dbReference type="Proteomes" id="UP001189624">
    <property type="component" value="Chromosome 1"/>
</dbReference>
<proteinExistence type="inferred from homology"/>